<feature type="transmembrane region" description="Helical" evidence="7">
    <location>
        <begin position="45"/>
        <end position="65"/>
    </location>
</feature>
<feature type="transmembrane region" description="Helical" evidence="7">
    <location>
        <begin position="332"/>
        <end position="353"/>
    </location>
</feature>
<dbReference type="GO" id="GO:0055085">
    <property type="term" value="P:transmembrane transport"/>
    <property type="evidence" value="ECO:0007669"/>
    <property type="project" value="InterPro"/>
</dbReference>
<keyword evidence="3 7" id="KW-0812">Transmembrane</keyword>
<comment type="caution">
    <text evidence="9">The sequence shown here is derived from an EMBL/GenBank/DDBJ whole genome shotgun (WGS) entry which is preliminary data.</text>
</comment>
<keyword evidence="10" id="KW-1185">Reference proteome</keyword>
<protein>
    <submittedName>
        <fullName evidence="9">Amino acid permease</fullName>
    </submittedName>
</protein>
<dbReference type="GO" id="GO:0006865">
    <property type="term" value="P:amino acid transport"/>
    <property type="evidence" value="ECO:0007669"/>
    <property type="project" value="UniProtKB-KW"/>
</dbReference>
<dbReference type="EMBL" id="VNJK01000002">
    <property type="protein sequence ID" value="TVX89860.1"/>
    <property type="molecule type" value="Genomic_DNA"/>
</dbReference>
<evidence type="ECO:0000256" key="5">
    <source>
        <dbReference type="ARBA" id="ARBA00022989"/>
    </source>
</evidence>
<feature type="transmembrane region" description="Helical" evidence="7">
    <location>
        <begin position="392"/>
        <end position="409"/>
    </location>
</feature>
<keyword evidence="6 7" id="KW-0472">Membrane</keyword>
<evidence type="ECO:0000256" key="6">
    <source>
        <dbReference type="ARBA" id="ARBA00023136"/>
    </source>
</evidence>
<feature type="domain" description="Amino acid permease/ SLC12A" evidence="8">
    <location>
        <begin position="20"/>
        <end position="435"/>
    </location>
</feature>
<dbReference type="GO" id="GO:0016020">
    <property type="term" value="C:membrane"/>
    <property type="evidence" value="ECO:0007669"/>
    <property type="project" value="UniProtKB-SubCell"/>
</dbReference>
<comment type="subcellular location">
    <subcellularLocation>
        <location evidence="1">Membrane</location>
        <topology evidence="1">Multi-pass membrane protein</topology>
    </subcellularLocation>
</comment>
<accession>A0A559IQJ6</accession>
<organism evidence="9 10">
    <name type="scientific">Paenibacillus agilis</name>
    <dbReference type="NCBI Taxonomy" id="3020863"/>
    <lineage>
        <taxon>Bacteria</taxon>
        <taxon>Bacillati</taxon>
        <taxon>Bacillota</taxon>
        <taxon>Bacilli</taxon>
        <taxon>Bacillales</taxon>
        <taxon>Paenibacillaceae</taxon>
        <taxon>Paenibacillus</taxon>
    </lineage>
</organism>
<evidence type="ECO:0000313" key="9">
    <source>
        <dbReference type="EMBL" id="TVX89860.1"/>
    </source>
</evidence>
<feature type="transmembrane region" description="Helical" evidence="7">
    <location>
        <begin position="359"/>
        <end position="380"/>
    </location>
</feature>
<sequence>MQHSQHQSSSAKMPWWRLSLFGIGCTLGTGFFLGTSIAIQKSGYAILLLLLLAAIGTYFVLQALAKLTAMQPAKGSFRTYAQLAFGRWAGFGSGWLYWSSEMLILGSSLMALGLFSQLWFPSIPLWMFAAGYAVLGMIVIFFGIKVLEATQSVLAIVKLAALIMFIIIGAVVAFGLLQGTNPAISYEQLTQRFFSSGVMGIWKAFIYAFYAFAGIEVMGLMAAELEHPEEASKAGGVMLATTIVLYLAAIALVLLWVPLDRLPASESPFISALRYGGMPIIVNIFNGVLIIAGFSSVAASLYAVTIVLVTLAEDGDAPRRLSDQEGKRDFPLSALGVTCAGTIVSIVLAYFIPKRIFEHITTAGGLVLMYTWASVVLSYLKLITLNWWGKMQAIIALLLIGLAVVGTVWDKSSRPGLFVSLLFVAVIGGVTLIMHQRWKREEAH</sequence>
<evidence type="ECO:0000256" key="3">
    <source>
        <dbReference type="ARBA" id="ARBA00022692"/>
    </source>
</evidence>
<keyword evidence="5 7" id="KW-1133">Transmembrane helix</keyword>
<name>A0A559IQJ6_9BACL</name>
<keyword evidence="2" id="KW-0813">Transport</keyword>
<feature type="transmembrane region" description="Helical" evidence="7">
    <location>
        <begin position="237"/>
        <end position="258"/>
    </location>
</feature>
<dbReference type="Pfam" id="PF00324">
    <property type="entry name" value="AA_permease"/>
    <property type="match status" value="1"/>
</dbReference>
<dbReference type="PANTHER" id="PTHR43495">
    <property type="entry name" value="GABA PERMEASE"/>
    <property type="match status" value="1"/>
</dbReference>
<keyword evidence="4" id="KW-0029">Amino-acid transport</keyword>
<feature type="transmembrane region" description="Helical" evidence="7">
    <location>
        <begin position="20"/>
        <end position="39"/>
    </location>
</feature>
<evidence type="ECO:0000313" key="10">
    <source>
        <dbReference type="Proteomes" id="UP000318102"/>
    </source>
</evidence>
<evidence type="ECO:0000256" key="4">
    <source>
        <dbReference type="ARBA" id="ARBA00022970"/>
    </source>
</evidence>
<dbReference type="PIRSF" id="PIRSF006060">
    <property type="entry name" value="AA_transporter"/>
    <property type="match status" value="1"/>
</dbReference>
<feature type="transmembrane region" description="Helical" evidence="7">
    <location>
        <begin position="415"/>
        <end position="434"/>
    </location>
</feature>
<dbReference type="OrthoDB" id="9780162at2"/>
<gene>
    <name evidence="9" type="ORF">FPZ44_17995</name>
</gene>
<evidence type="ECO:0000256" key="1">
    <source>
        <dbReference type="ARBA" id="ARBA00004141"/>
    </source>
</evidence>
<dbReference type="AlphaFoldDB" id="A0A559IQJ6"/>
<feature type="transmembrane region" description="Helical" evidence="7">
    <location>
        <begin position="156"/>
        <end position="177"/>
    </location>
</feature>
<feature type="transmembrane region" description="Helical" evidence="7">
    <location>
        <begin position="118"/>
        <end position="144"/>
    </location>
</feature>
<reference evidence="9 10" key="1">
    <citation type="submission" date="2019-07" db="EMBL/GenBank/DDBJ databases">
        <authorList>
            <person name="Kim J."/>
        </authorList>
    </citation>
    <scope>NUCLEOTIDE SEQUENCE [LARGE SCALE GENOMIC DNA]</scope>
    <source>
        <strain evidence="9 10">N4</strain>
    </source>
</reference>
<dbReference type="RefSeq" id="WP_144992754.1">
    <property type="nucleotide sequence ID" value="NZ_VNJK01000002.1"/>
</dbReference>
<dbReference type="Proteomes" id="UP000318102">
    <property type="component" value="Unassembled WGS sequence"/>
</dbReference>
<dbReference type="Gene3D" id="1.20.1740.10">
    <property type="entry name" value="Amino acid/polyamine transporter I"/>
    <property type="match status" value="1"/>
</dbReference>
<dbReference type="InterPro" id="IPR004841">
    <property type="entry name" value="AA-permease/SLC12A_dom"/>
</dbReference>
<evidence type="ECO:0000259" key="8">
    <source>
        <dbReference type="Pfam" id="PF00324"/>
    </source>
</evidence>
<evidence type="ECO:0000256" key="2">
    <source>
        <dbReference type="ARBA" id="ARBA00022448"/>
    </source>
</evidence>
<proteinExistence type="predicted"/>
<feature type="transmembrane region" description="Helical" evidence="7">
    <location>
        <begin position="278"/>
        <end position="311"/>
    </location>
</feature>
<dbReference type="PANTHER" id="PTHR43495:SF5">
    <property type="entry name" value="GAMMA-AMINOBUTYRIC ACID PERMEASE"/>
    <property type="match status" value="1"/>
</dbReference>
<evidence type="ECO:0000256" key="7">
    <source>
        <dbReference type="SAM" id="Phobius"/>
    </source>
</evidence>
<feature type="transmembrane region" description="Helical" evidence="7">
    <location>
        <begin position="204"/>
        <end position="225"/>
    </location>
</feature>